<accession>A0A1I7X1V5</accession>
<dbReference type="WBParaSite" id="Hba_11441">
    <property type="protein sequence ID" value="Hba_11441"/>
    <property type="gene ID" value="Hba_11441"/>
</dbReference>
<dbReference type="AlphaFoldDB" id="A0A1I7X1V5"/>
<proteinExistence type="predicted"/>
<protein>
    <submittedName>
        <fullName evidence="3">Ig-like domain-containing protein</fullName>
    </submittedName>
</protein>
<organism evidence="2 3">
    <name type="scientific">Heterorhabditis bacteriophora</name>
    <name type="common">Entomopathogenic nematode worm</name>
    <dbReference type="NCBI Taxonomy" id="37862"/>
    <lineage>
        <taxon>Eukaryota</taxon>
        <taxon>Metazoa</taxon>
        <taxon>Ecdysozoa</taxon>
        <taxon>Nematoda</taxon>
        <taxon>Chromadorea</taxon>
        <taxon>Rhabditida</taxon>
        <taxon>Rhabditina</taxon>
        <taxon>Rhabditomorpha</taxon>
        <taxon>Strongyloidea</taxon>
        <taxon>Heterorhabditidae</taxon>
        <taxon>Heterorhabditis</taxon>
    </lineage>
</organism>
<dbReference type="InterPro" id="IPR013783">
    <property type="entry name" value="Ig-like_fold"/>
</dbReference>
<sequence>MLRVLAVKDYLTKEAFHECANTETSLSSCDSRISGLCQLTGILPAGLATPLLSPLFKLMLWSVLLIPSALGLAGRGPSSALTLTAFRSSIAHPLHFAGNITLWCAPDNPVVTIRKGYFLRKKDNKKLEAKLSFNKKNATLELNSPNVYDAGEYICELETEHGRVSHKINVYKAIVCTCYKCYLANQNFVVMSVVVAFKCDHWLFIL</sequence>
<keyword evidence="2" id="KW-1185">Reference proteome</keyword>
<reference evidence="3" key="1">
    <citation type="submission" date="2016-11" db="UniProtKB">
        <authorList>
            <consortium name="WormBaseParasite"/>
        </authorList>
    </citation>
    <scope>IDENTIFICATION</scope>
</reference>
<name>A0A1I7X1V5_HETBA</name>
<dbReference type="SUPFAM" id="SSF48726">
    <property type="entry name" value="Immunoglobulin"/>
    <property type="match status" value="1"/>
</dbReference>
<dbReference type="Proteomes" id="UP000095283">
    <property type="component" value="Unplaced"/>
</dbReference>
<evidence type="ECO:0000313" key="2">
    <source>
        <dbReference type="Proteomes" id="UP000095283"/>
    </source>
</evidence>
<feature type="domain" description="ZIG1/7 N-terminal" evidence="1">
    <location>
        <begin position="83"/>
        <end position="164"/>
    </location>
</feature>
<dbReference type="Gene3D" id="2.60.40.10">
    <property type="entry name" value="Immunoglobulins"/>
    <property type="match status" value="1"/>
</dbReference>
<evidence type="ECO:0000259" key="1">
    <source>
        <dbReference type="Pfam" id="PF26428"/>
    </source>
</evidence>
<dbReference type="Pfam" id="PF26428">
    <property type="entry name" value="Zwei_Ig_N"/>
    <property type="match status" value="1"/>
</dbReference>
<evidence type="ECO:0000313" key="3">
    <source>
        <dbReference type="WBParaSite" id="Hba_11441"/>
    </source>
</evidence>
<dbReference type="InterPro" id="IPR058814">
    <property type="entry name" value="ZIG1/7_N"/>
</dbReference>
<dbReference type="InterPro" id="IPR036179">
    <property type="entry name" value="Ig-like_dom_sf"/>
</dbReference>